<comment type="caution">
    <text evidence="4">The sequence shown here is derived from an EMBL/GenBank/DDBJ whole genome shotgun (WGS) entry which is preliminary data.</text>
</comment>
<evidence type="ECO:0000256" key="2">
    <source>
        <dbReference type="ARBA" id="ARBA00022448"/>
    </source>
</evidence>
<dbReference type="EMBL" id="RBRZ01000040">
    <property type="protein sequence ID" value="RMR59237.1"/>
    <property type="molecule type" value="Genomic_DNA"/>
</dbReference>
<dbReference type="InterPro" id="IPR005318">
    <property type="entry name" value="OM_porin_bac"/>
</dbReference>
<dbReference type="Proteomes" id="UP000281806">
    <property type="component" value="Unassembled WGS sequence"/>
</dbReference>
<name>A0A7Z6Y3G7_PSESF</name>
<organism evidence="4 5">
    <name type="scientific">Pseudomonas syringae pv. actinidiae</name>
    <dbReference type="NCBI Taxonomy" id="103796"/>
    <lineage>
        <taxon>Bacteria</taxon>
        <taxon>Pseudomonadati</taxon>
        <taxon>Pseudomonadota</taxon>
        <taxon>Gammaproteobacteria</taxon>
        <taxon>Pseudomonadales</taxon>
        <taxon>Pseudomonadaceae</taxon>
        <taxon>Pseudomonas</taxon>
        <taxon>Pseudomonas syringae</taxon>
    </lineage>
</organism>
<reference evidence="4 5" key="1">
    <citation type="submission" date="2018-08" db="EMBL/GenBank/DDBJ databases">
        <title>Recombination of ecologically and evolutionarily significant loci maintains genetic cohesion in the Pseudomonas syringae species complex.</title>
        <authorList>
            <person name="Dillon M."/>
            <person name="Thakur S."/>
            <person name="Almeida R.N.D."/>
            <person name="Weir B.S."/>
            <person name="Guttman D.S."/>
        </authorList>
    </citation>
    <scope>NUCLEOTIDE SEQUENCE [LARGE SCALE GENOMIC DNA]</scope>
    <source>
        <strain evidence="4 5">ICMP 19198</strain>
    </source>
</reference>
<dbReference type="Pfam" id="PF03573">
    <property type="entry name" value="OprD"/>
    <property type="match status" value="1"/>
</dbReference>
<dbReference type="GO" id="GO:0016020">
    <property type="term" value="C:membrane"/>
    <property type="evidence" value="ECO:0007669"/>
    <property type="project" value="InterPro"/>
</dbReference>
<sequence>MQGGAFKGLGVKLRNYVYRSDFARGRDSNRLYLTYDIALW</sequence>
<keyword evidence="2" id="KW-0813">Transport</keyword>
<keyword evidence="3" id="KW-0732">Signal</keyword>
<comment type="similarity">
    <text evidence="1">Belongs to the outer membrane porin (Opr) (TC 1.B.25) family.</text>
</comment>
<dbReference type="AlphaFoldDB" id="A0A7Z6Y3G7"/>
<accession>A0A7Z6Y3G7</accession>
<evidence type="ECO:0000256" key="3">
    <source>
        <dbReference type="ARBA" id="ARBA00022729"/>
    </source>
</evidence>
<evidence type="ECO:0008006" key="6">
    <source>
        <dbReference type="Google" id="ProtNLM"/>
    </source>
</evidence>
<evidence type="ECO:0000313" key="5">
    <source>
        <dbReference type="Proteomes" id="UP000281806"/>
    </source>
</evidence>
<dbReference type="Gene3D" id="2.40.160.10">
    <property type="entry name" value="Porin"/>
    <property type="match status" value="1"/>
</dbReference>
<evidence type="ECO:0000313" key="4">
    <source>
        <dbReference type="EMBL" id="RMR59237.1"/>
    </source>
</evidence>
<evidence type="ECO:0000256" key="1">
    <source>
        <dbReference type="ARBA" id="ARBA00009075"/>
    </source>
</evidence>
<proteinExistence type="inferred from homology"/>
<dbReference type="InterPro" id="IPR023614">
    <property type="entry name" value="Porin_dom_sf"/>
</dbReference>
<gene>
    <name evidence="4" type="ORF">ALP83_200108</name>
</gene>
<protein>
    <recommendedName>
        <fullName evidence="6">Outer membrane porin, OprD family</fullName>
    </recommendedName>
</protein>